<keyword evidence="3" id="KW-1185">Reference proteome</keyword>
<comment type="caution">
    <text evidence="2">The sequence shown here is derived from an EMBL/GenBank/DDBJ whole genome shotgun (WGS) entry which is preliminary data.</text>
</comment>
<dbReference type="EMBL" id="JAUSVK010000001">
    <property type="protein sequence ID" value="MDQ0393239.1"/>
    <property type="molecule type" value="Genomic_DNA"/>
</dbReference>
<gene>
    <name evidence="2" type="ORF">J3R73_003031</name>
</gene>
<evidence type="ECO:0000256" key="1">
    <source>
        <dbReference type="SAM" id="MobiDB-lite"/>
    </source>
</evidence>
<protein>
    <submittedName>
        <fullName evidence="2">Uncharacterized protein</fullName>
    </submittedName>
</protein>
<dbReference type="Proteomes" id="UP001237448">
    <property type="component" value="Unassembled WGS sequence"/>
</dbReference>
<reference evidence="2 3" key="1">
    <citation type="submission" date="2023-07" db="EMBL/GenBank/DDBJ databases">
        <title>Genomic Encyclopedia of Type Strains, Phase IV (KMG-IV): sequencing the most valuable type-strain genomes for metagenomic binning, comparative biology and taxonomic classification.</title>
        <authorList>
            <person name="Goeker M."/>
        </authorList>
    </citation>
    <scope>NUCLEOTIDE SEQUENCE [LARGE SCALE GENOMIC DNA]</scope>
    <source>
        <strain evidence="2 3">DSM 5896</strain>
    </source>
</reference>
<proteinExistence type="predicted"/>
<feature type="compositionally biased region" description="Low complexity" evidence="1">
    <location>
        <begin position="75"/>
        <end position="89"/>
    </location>
</feature>
<name>A0ABU0FGI4_9HYPH</name>
<feature type="region of interest" description="Disordered" evidence="1">
    <location>
        <begin position="52"/>
        <end position="101"/>
    </location>
</feature>
<sequence length="256" mass="27863">MTQAIQGLQSGFHIGGHTYGLPVWHGVDGAPIPAHGARRSRPFICRLRPVADGRSASRKESGSTVRRRGGRWDRGAGALREPRQPQARPSRPRSKYAKSDGFCGRERCSMTEGGLTAASLRSSLATAAEIHDTVRKRIGQHSDGRDIQRKDGIKDFMFASEGTFSRVPRLLPNQTGGTADEIDSCHRACRGRSCHDGRSVIGHDDGAERGERKRAGAGRRRWLRPWMASQSVGPLRTEQGRVSAGPALCPRALLSA</sequence>
<organism evidence="2 3">
    <name type="scientific">Labrys monachus</name>
    <dbReference type="NCBI Taxonomy" id="217067"/>
    <lineage>
        <taxon>Bacteria</taxon>
        <taxon>Pseudomonadati</taxon>
        <taxon>Pseudomonadota</taxon>
        <taxon>Alphaproteobacteria</taxon>
        <taxon>Hyphomicrobiales</taxon>
        <taxon>Xanthobacteraceae</taxon>
        <taxon>Labrys</taxon>
    </lineage>
</organism>
<evidence type="ECO:0000313" key="3">
    <source>
        <dbReference type="Proteomes" id="UP001237448"/>
    </source>
</evidence>
<evidence type="ECO:0000313" key="2">
    <source>
        <dbReference type="EMBL" id="MDQ0393239.1"/>
    </source>
</evidence>
<feature type="compositionally biased region" description="Basic and acidic residues" evidence="1">
    <location>
        <begin position="52"/>
        <end position="61"/>
    </location>
</feature>
<feature type="region of interest" description="Disordered" evidence="1">
    <location>
        <begin position="199"/>
        <end position="218"/>
    </location>
</feature>
<feature type="compositionally biased region" description="Basic and acidic residues" evidence="1">
    <location>
        <begin position="199"/>
        <end position="214"/>
    </location>
</feature>
<accession>A0ABU0FGI4</accession>